<dbReference type="EMBL" id="WIND01000002">
    <property type="protein sequence ID" value="MSU88906.1"/>
    <property type="molecule type" value="Genomic_DNA"/>
</dbReference>
<dbReference type="AlphaFoldDB" id="A0A6L5YX32"/>
<organism evidence="4 5">
    <name type="scientific">Halovulum marinum</name>
    <dbReference type="NCBI Taxonomy" id="2662447"/>
    <lineage>
        <taxon>Bacteria</taxon>
        <taxon>Pseudomonadati</taxon>
        <taxon>Pseudomonadota</taxon>
        <taxon>Alphaproteobacteria</taxon>
        <taxon>Rhodobacterales</taxon>
        <taxon>Paracoccaceae</taxon>
        <taxon>Halovulum</taxon>
    </lineage>
</organism>
<protein>
    <submittedName>
        <fullName evidence="4">DUF4168 domain-containing protein</fullName>
    </submittedName>
</protein>
<evidence type="ECO:0000256" key="2">
    <source>
        <dbReference type="SAM" id="SignalP"/>
    </source>
</evidence>
<name>A0A6L5YX32_9RHOB</name>
<dbReference type="Proteomes" id="UP000474957">
    <property type="component" value="Unassembled WGS sequence"/>
</dbReference>
<feature type="domain" description="DUF4168" evidence="3">
    <location>
        <begin position="80"/>
        <end position="157"/>
    </location>
</feature>
<dbReference type="InterPro" id="IPR025433">
    <property type="entry name" value="DUF4168"/>
</dbReference>
<proteinExistence type="predicted"/>
<feature type="compositionally biased region" description="Low complexity" evidence="1">
    <location>
        <begin position="31"/>
        <end position="50"/>
    </location>
</feature>
<evidence type="ECO:0000313" key="4">
    <source>
        <dbReference type="EMBL" id="MSU88906.1"/>
    </source>
</evidence>
<feature type="chain" id="PRO_5026886810" evidence="2">
    <location>
        <begin position="29"/>
        <end position="167"/>
    </location>
</feature>
<dbReference type="Pfam" id="PF13767">
    <property type="entry name" value="DUF4168"/>
    <property type="match status" value="1"/>
</dbReference>
<evidence type="ECO:0000259" key="3">
    <source>
        <dbReference type="Pfam" id="PF13767"/>
    </source>
</evidence>
<feature type="region of interest" description="Disordered" evidence="1">
    <location>
        <begin position="31"/>
        <end position="77"/>
    </location>
</feature>
<dbReference type="RefSeq" id="WP_154445356.1">
    <property type="nucleotide sequence ID" value="NZ_WIND01000002.1"/>
</dbReference>
<reference evidence="4 5" key="1">
    <citation type="submission" date="2019-10" db="EMBL/GenBank/DDBJ databases">
        <title>Cognatihalovulum marinum gen. nov. sp. nov., a new member of the family Rhodobacteraceae isolated from deep seawater of the Northwest Indian Ocean.</title>
        <authorList>
            <person name="Ruan C."/>
            <person name="Wang J."/>
            <person name="Zheng X."/>
            <person name="Song L."/>
            <person name="Zhu Y."/>
            <person name="Huang Y."/>
            <person name="Lu Z."/>
            <person name="Du W."/>
            <person name="Huang L."/>
            <person name="Dai X."/>
        </authorList>
    </citation>
    <scope>NUCLEOTIDE SEQUENCE [LARGE SCALE GENOMIC DNA]</scope>
    <source>
        <strain evidence="4 5">2CG4</strain>
    </source>
</reference>
<gene>
    <name evidence="4" type="ORF">GE300_04620</name>
</gene>
<keyword evidence="5" id="KW-1185">Reference proteome</keyword>
<accession>A0A6L5YX32</accession>
<evidence type="ECO:0000256" key="1">
    <source>
        <dbReference type="SAM" id="MobiDB-lite"/>
    </source>
</evidence>
<sequence length="167" mass="16868">MTCKKTITRFAAATAAALTLGAALPAAAQTGAETGAETGTQTLPGTAADPMAPPPAPETSAKPAAPLPGAAQPDASAAFSDEKLEAFVSAVSDVRDIGFDYSAQLEAVEDEAERSALIAEAETAMVAAIEGTPNLTVEEYQQIGVRAQQDEALGQRIAAIISEAPAQ</sequence>
<evidence type="ECO:0000313" key="5">
    <source>
        <dbReference type="Proteomes" id="UP000474957"/>
    </source>
</evidence>
<comment type="caution">
    <text evidence="4">The sequence shown here is derived from an EMBL/GenBank/DDBJ whole genome shotgun (WGS) entry which is preliminary data.</text>
</comment>
<keyword evidence="2" id="KW-0732">Signal</keyword>
<feature type="signal peptide" evidence="2">
    <location>
        <begin position="1"/>
        <end position="28"/>
    </location>
</feature>